<dbReference type="Gene3D" id="3.30.9.10">
    <property type="entry name" value="D-Amino Acid Oxidase, subunit A, domain 2"/>
    <property type="match status" value="1"/>
</dbReference>
<accession>A0A0W0FJE4</accession>
<evidence type="ECO:0000256" key="2">
    <source>
        <dbReference type="ARBA" id="ARBA00006730"/>
    </source>
</evidence>
<feature type="binding site" evidence="6">
    <location>
        <begin position="48"/>
        <end position="49"/>
    </location>
    <ligand>
        <name>FAD</name>
        <dbReference type="ChEBI" id="CHEBI:57692"/>
    </ligand>
</feature>
<feature type="binding site" evidence="6">
    <location>
        <position position="163"/>
    </location>
    <ligand>
        <name>FAD</name>
        <dbReference type="ChEBI" id="CHEBI:57692"/>
    </ligand>
</feature>
<evidence type="ECO:0000256" key="3">
    <source>
        <dbReference type="ARBA" id="ARBA00022630"/>
    </source>
</evidence>
<keyword evidence="4 6" id="KW-0274">FAD</keyword>
<feature type="binding site" evidence="6">
    <location>
        <position position="341"/>
    </location>
    <ligand>
        <name>D-dopa</name>
        <dbReference type="ChEBI" id="CHEBI:149689"/>
    </ligand>
</feature>
<evidence type="ECO:0000313" key="8">
    <source>
        <dbReference type="EMBL" id="KTB36404.1"/>
    </source>
</evidence>
<evidence type="ECO:0000256" key="4">
    <source>
        <dbReference type="ARBA" id="ARBA00022827"/>
    </source>
</evidence>
<evidence type="ECO:0000256" key="5">
    <source>
        <dbReference type="ARBA" id="ARBA00023002"/>
    </source>
</evidence>
<dbReference type="EMBL" id="LATX01001908">
    <property type="protein sequence ID" value="KTB36404.1"/>
    <property type="molecule type" value="Genomic_DNA"/>
</dbReference>
<evidence type="ECO:0000256" key="6">
    <source>
        <dbReference type="PIRSR" id="PIRSR000189-1"/>
    </source>
</evidence>
<dbReference type="GO" id="GO:0019478">
    <property type="term" value="P:D-amino acid catabolic process"/>
    <property type="evidence" value="ECO:0007669"/>
    <property type="project" value="TreeGrafter"/>
</dbReference>
<dbReference type="Pfam" id="PF01266">
    <property type="entry name" value="DAO"/>
    <property type="match status" value="1"/>
</dbReference>
<dbReference type="AlphaFoldDB" id="A0A0W0FJE4"/>
<evidence type="ECO:0000313" key="9">
    <source>
        <dbReference type="Proteomes" id="UP000054988"/>
    </source>
</evidence>
<dbReference type="PANTHER" id="PTHR11530">
    <property type="entry name" value="D-AMINO ACID OXIDASE"/>
    <property type="match status" value="1"/>
</dbReference>
<dbReference type="eggNOG" id="KOG3923">
    <property type="taxonomic scope" value="Eukaryota"/>
</dbReference>
<dbReference type="GO" id="GO:0071949">
    <property type="term" value="F:FAD binding"/>
    <property type="evidence" value="ECO:0007669"/>
    <property type="project" value="InterPro"/>
</dbReference>
<reference evidence="8 9" key="1">
    <citation type="submission" date="2015-12" db="EMBL/GenBank/DDBJ databases">
        <title>Draft genome sequence of Moniliophthora roreri, the causal agent of frosty pod rot of cacao.</title>
        <authorList>
            <person name="Aime M.C."/>
            <person name="Diaz-Valderrama J.R."/>
            <person name="Kijpornyongpan T."/>
            <person name="Phillips-Mora W."/>
        </authorList>
    </citation>
    <scope>NUCLEOTIDE SEQUENCE [LARGE SCALE GENOMIC DNA]</scope>
    <source>
        <strain evidence="8 9">MCA 2952</strain>
    </source>
</reference>
<feature type="binding site" evidence="6">
    <location>
        <position position="237"/>
    </location>
    <ligand>
        <name>D-dopa</name>
        <dbReference type="ChEBI" id="CHEBI:149689"/>
    </ligand>
</feature>
<gene>
    <name evidence="8" type="ORF">WG66_11019</name>
</gene>
<keyword evidence="3" id="KW-0285">Flavoprotein</keyword>
<keyword evidence="5" id="KW-0560">Oxidoreductase</keyword>
<dbReference type="PIRSF" id="PIRSF000189">
    <property type="entry name" value="D-aa_oxidase"/>
    <property type="match status" value="1"/>
</dbReference>
<evidence type="ECO:0000259" key="7">
    <source>
        <dbReference type="Pfam" id="PF01266"/>
    </source>
</evidence>
<comment type="cofactor">
    <cofactor evidence="1 6">
        <name>FAD</name>
        <dbReference type="ChEBI" id="CHEBI:57692"/>
    </cofactor>
</comment>
<dbReference type="PANTHER" id="PTHR11530:SF11">
    <property type="entry name" value="D-ASPARTATE OXIDASE"/>
    <property type="match status" value="1"/>
</dbReference>
<sequence length="369" mass="39732">MASQTRHIIVIGAGVVGLSTAIRSQEKGHRVSIIAESFPNDPKNVGYTSLWAGAQQVSVGVKHKLHQFELETHKIMWEMSGPGSPSEKCFKRCTDRTYYASKLTDSHPCEHYPDFRFLSEDELVPGSVQGVSFSALTIDPPSYLDYLLSRFCSAGGIIVRGTVSHIAQVIEGGIGAFSHSVPSPPDAIIVCAGLGARFLGGIEDKAMYPIRGQIVLLRAPWVQEMPCFRTDDANPAYVIPRSSGNVLVGGTLHADDWYPKPRPEITQGILERAISLCPELAPPVVRSERAVTAEDLKPIIVEEGVGLRPARHGGIRLGVEWMDTVVSERKVPVIFNYGHGGCGFLSSWGSAGAAMDILEGALTASEGGS</sequence>
<dbReference type="SUPFAM" id="SSF54373">
    <property type="entry name" value="FAD-linked reductases, C-terminal domain"/>
    <property type="match status" value="1"/>
</dbReference>
<dbReference type="Proteomes" id="UP000054988">
    <property type="component" value="Unassembled WGS sequence"/>
</dbReference>
<dbReference type="InterPro" id="IPR023209">
    <property type="entry name" value="DAO"/>
</dbReference>
<protein>
    <recommendedName>
        <fullName evidence="7">FAD dependent oxidoreductase domain-containing protein</fullName>
    </recommendedName>
</protein>
<comment type="caution">
    <text evidence="8">The sequence shown here is derived from an EMBL/GenBank/DDBJ whole genome shotgun (WGS) entry which is preliminary data.</text>
</comment>
<comment type="similarity">
    <text evidence="2">Belongs to the DAMOX/DASOX family.</text>
</comment>
<dbReference type="SUPFAM" id="SSF51971">
    <property type="entry name" value="Nucleotide-binding domain"/>
    <property type="match status" value="1"/>
</dbReference>
<dbReference type="InterPro" id="IPR006076">
    <property type="entry name" value="FAD-dep_OxRdtase"/>
</dbReference>
<feature type="binding site" evidence="6">
    <location>
        <position position="308"/>
    </location>
    <ligand>
        <name>D-dopa</name>
        <dbReference type="ChEBI" id="CHEBI:149689"/>
    </ligand>
</feature>
<dbReference type="Gene3D" id="3.40.50.720">
    <property type="entry name" value="NAD(P)-binding Rossmann-like Domain"/>
    <property type="match status" value="1"/>
</dbReference>
<evidence type="ECO:0000256" key="1">
    <source>
        <dbReference type="ARBA" id="ARBA00001974"/>
    </source>
</evidence>
<proteinExistence type="inferred from homology"/>
<name>A0A0W0FJE4_MONRR</name>
<dbReference type="GO" id="GO:0003884">
    <property type="term" value="F:D-amino-acid oxidase activity"/>
    <property type="evidence" value="ECO:0007669"/>
    <property type="project" value="InterPro"/>
</dbReference>
<feature type="domain" description="FAD dependent oxidoreductase" evidence="7">
    <location>
        <begin position="8"/>
        <end position="353"/>
    </location>
</feature>
<organism evidence="8 9">
    <name type="scientific">Moniliophthora roreri</name>
    <name type="common">Frosty pod rot fungus</name>
    <name type="synonym">Monilia roreri</name>
    <dbReference type="NCBI Taxonomy" id="221103"/>
    <lineage>
        <taxon>Eukaryota</taxon>
        <taxon>Fungi</taxon>
        <taxon>Dikarya</taxon>
        <taxon>Basidiomycota</taxon>
        <taxon>Agaricomycotina</taxon>
        <taxon>Agaricomycetes</taxon>
        <taxon>Agaricomycetidae</taxon>
        <taxon>Agaricales</taxon>
        <taxon>Marasmiineae</taxon>
        <taxon>Marasmiaceae</taxon>
        <taxon>Moniliophthora</taxon>
    </lineage>
</organism>
<dbReference type="GO" id="GO:0005737">
    <property type="term" value="C:cytoplasm"/>
    <property type="evidence" value="ECO:0007669"/>
    <property type="project" value="TreeGrafter"/>
</dbReference>